<reference evidence="2" key="1">
    <citation type="submission" date="2019-08" db="EMBL/GenBank/DDBJ databases">
        <authorList>
            <person name="Kucharzyk K."/>
            <person name="Murdoch R.W."/>
            <person name="Higgins S."/>
            <person name="Loffler F."/>
        </authorList>
    </citation>
    <scope>NUCLEOTIDE SEQUENCE</scope>
</reference>
<evidence type="ECO:0000256" key="1">
    <source>
        <dbReference type="SAM" id="Phobius"/>
    </source>
</evidence>
<feature type="transmembrane region" description="Helical" evidence="1">
    <location>
        <begin position="7"/>
        <end position="31"/>
    </location>
</feature>
<keyword evidence="1" id="KW-1133">Transmembrane helix</keyword>
<comment type="caution">
    <text evidence="2">The sequence shown here is derived from an EMBL/GenBank/DDBJ whole genome shotgun (WGS) entry which is preliminary data.</text>
</comment>
<accession>A0A644WB08</accession>
<sequence>MVKLKRLLPATTIIEVIVAALIMMIVFTISIDTLSRILLSSNSELLIIEAENNVSNYVNQYDIKMDEEVIEFRWGRLKITKTQYNDKLDIVNYEANILDSKRGFTYFKIIPKLNNR</sequence>
<name>A0A644WB08_9ZZZZ</name>
<evidence type="ECO:0000313" key="2">
    <source>
        <dbReference type="EMBL" id="MPM01006.1"/>
    </source>
</evidence>
<organism evidence="2">
    <name type="scientific">bioreactor metagenome</name>
    <dbReference type="NCBI Taxonomy" id="1076179"/>
    <lineage>
        <taxon>unclassified sequences</taxon>
        <taxon>metagenomes</taxon>
        <taxon>ecological metagenomes</taxon>
    </lineage>
</organism>
<proteinExistence type="predicted"/>
<gene>
    <name evidence="2" type="ORF">SDC9_47243</name>
</gene>
<dbReference type="EMBL" id="VSSQ01000767">
    <property type="protein sequence ID" value="MPM01006.1"/>
    <property type="molecule type" value="Genomic_DNA"/>
</dbReference>
<dbReference type="AlphaFoldDB" id="A0A644WB08"/>
<keyword evidence="1" id="KW-0472">Membrane</keyword>
<protein>
    <submittedName>
        <fullName evidence="2">Uncharacterized protein</fullName>
    </submittedName>
</protein>
<keyword evidence="1" id="KW-0812">Transmembrane</keyword>